<keyword evidence="2" id="KW-1185">Reference proteome</keyword>
<dbReference type="EMBL" id="JARJCW010000055">
    <property type="protein sequence ID" value="KAJ7202420.1"/>
    <property type="molecule type" value="Genomic_DNA"/>
</dbReference>
<comment type="caution">
    <text evidence="1">The sequence shown here is derived from an EMBL/GenBank/DDBJ whole genome shotgun (WGS) entry which is preliminary data.</text>
</comment>
<accession>A0AAD6Y8N5</accession>
<organism evidence="1 2">
    <name type="scientific">Mycena pura</name>
    <dbReference type="NCBI Taxonomy" id="153505"/>
    <lineage>
        <taxon>Eukaryota</taxon>
        <taxon>Fungi</taxon>
        <taxon>Dikarya</taxon>
        <taxon>Basidiomycota</taxon>
        <taxon>Agaricomycotina</taxon>
        <taxon>Agaricomycetes</taxon>
        <taxon>Agaricomycetidae</taxon>
        <taxon>Agaricales</taxon>
        <taxon>Marasmiineae</taxon>
        <taxon>Mycenaceae</taxon>
        <taxon>Mycena</taxon>
    </lineage>
</organism>
<sequence length="200" mass="21849">MALALTFSKPNLLESQLVGTDGVVYYTTRTTRGFRGRKVTTIPAASGTVGTIDWRQRRFIIDGGQCEWSAAPEKCSWGDNSYALKYQNSAKGLVVTRNSQAVPKLADSTETLLNAPSVKYTAQPTNQGAKDPATITFPHELRDEVERMFVLMAILRIETMREDQAAKLNRTMSRNATALHMLGGYVDGGGNTIQGPFGSV</sequence>
<evidence type="ECO:0000313" key="2">
    <source>
        <dbReference type="Proteomes" id="UP001219525"/>
    </source>
</evidence>
<gene>
    <name evidence="1" type="ORF">GGX14DRAFT_463538</name>
</gene>
<dbReference type="AlphaFoldDB" id="A0AAD6Y8N5"/>
<evidence type="ECO:0000313" key="1">
    <source>
        <dbReference type="EMBL" id="KAJ7202420.1"/>
    </source>
</evidence>
<name>A0AAD6Y8N5_9AGAR</name>
<protein>
    <submittedName>
        <fullName evidence="1">Uncharacterized protein</fullName>
    </submittedName>
</protein>
<proteinExistence type="predicted"/>
<reference evidence="1" key="1">
    <citation type="submission" date="2023-03" db="EMBL/GenBank/DDBJ databases">
        <title>Massive genome expansion in bonnet fungi (Mycena s.s.) driven by repeated elements and novel gene families across ecological guilds.</title>
        <authorList>
            <consortium name="Lawrence Berkeley National Laboratory"/>
            <person name="Harder C.B."/>
            <person name="Miyauchi S."/>
            <person name="Viragh M."/>
            <person name="Kuo A."/>
            <person name="Thoen E."/>
            <person name="Andreopoulos B."/>
            <person name="Lu D."/>
            <person name="Skrede I."/>
            <person name="Drula E."/>
            <person name="Henrissat B."/>
            <person name="Morin E."/>
            <person name="Kohler A."/>
            <person name="Barry K."/>
            <person name="LaButti K."/>
            <person name="Morin E."/>
            <person name="Salamov A."/>
            <person name="Lipzen A."/>
            <person name="Mereny Z."/>
            <person name="Hegedus B."/>
            <person name="Baldrian P."/>
            <person name="Stursova M."/>
            <person name="Weitz H."/>
            <person name="Taylor A."/>
            <person name="Grigoriev I.V."/>
            <person name="Nagy L.G."/>
            <person name="Martin F."/>
            <person name="Kauserud H."/>
        </authorList>
    </citation>
    <scope>NUCLEOTIDE SEQUENCE</scope>
    <source>
        <strain evidence="1">9144</strain>
    </source>
</reference>
<dbReference type="Proteomes" id="UP001219525">
    <property type="component" value="Unassembled WGS sequence"/>
</dbReference>